<name>A0A0P9XK82_PSEAV</name>
<dbReference type="Proteomes" id="UP000050265">
    <property type="component" value="Unassembled WGS sequence"/>
</dbReference>
<evidence type="ECO:0000313" key="1">
    <source>
        <dbReference type="EMBL" id="KPX64810.1"/>
    </source>
</evidence>
<gene>
    <name evidence="1" type="ORF">ALO35_01094</name>
</gene>
<comment type="caution">
    <text evidence="1">The sequence shown here is derived from an EMBL/GenBank/DDBJ whole genome shotgun (WGS) entry which is preliminary data.</text>
</comment>
<reference evidence="1 2" key="1">
    <citation type="submission" date="2015-09" db="EMBL/GenBank/DDBJ databases">
        <title>Genome announcement of multiple Pseudomonas syringae strains.</title>
        <authorList>
            <person name="Thakur S."/>
            <person name="Wang P.W."/>
            <person name="Gong Y."/>
            <person name="Weir B.S."/>
            <person name="Guttman D.S."/>
        </authorList>
    </citation>
    <scope>NUCLEOTIDE SEQUENCE [LARGE SCALE GENOMIC DNA]</scope>
    <source>
        <strain evidence="1 2">ICMP3507</strain>
    </source>
</reference>
<sequence>MSEINLPPEQQERIKAVDVDSLYKLLDQTLYDGGTGALRELHLESCGSYIAEQLRIYDRALSGYAKAKSAKKRAETEMDTRRAGSALISAVNQMQSRVETEEKEGQFFFVDDHVMQPFGINNNLTVSIRFHWRTNVIDPWVYGDIKFIHQHSPTPSYMVYPPKRRSSAAAESRERESELYRVWDQLRQSALHSVKEFFQKGGHGAEIPATFIARVNSYGGGLNNHSLRFWIQG</sequence>
<dbReference type="PATRIC" id="fig|53707.9.peg.1575"/>
<organism evidence="1 2">
    <name type="scientific">Pseudomonas amygdali pv. lachrymans</name>
    <name type="common">Pseudomonas syringae pv. lachrymans</name>
    <dbReference type="NCBI Taxonomy" id="53707"/>
    <lineage>
        <taxon>Bacteria</taxon>
        <taxon>Pseudomonadati</taxon>
        <taxon>Pseudomonadota</taxon>
        <taxon>Gammaproteobacteria</taxon>
        <taxon>Pseudomonadales</taxon>
        <taxon>Pseudomonadaceae</taxon>
        <taxon>Pseudomonas</taxon>
        <taxon>Pseudomonas amygdali</taxon>
    </lineage>
</organism>
<dbReference type="AlphaFoldDB" id="A0A0P9XK82"/>
<proteinExistence type="predicted"/>
<accession>A0A0P9XK82</accession>
<dbReference type="EMBL" id="LJQP01000306">
    <property type="protein sequence ID" value="KPX64810.1"/>
    <property type="molecule type" value="Genomic_DNA"/>
</dbReference>
<evidence type="ECO:0000313" key="2">
    <source>
        <dbReference type="Proteomes" id="UP000050265"/>
    </source>
</evidence>
<protein>
    <submittedName>
        <fullName evidence="1">Uncharacterized protein</fullName>
    </submittedName>
</protein>